<dbReference type="Proteomes" id="UP001291999">
    <property type="component" value="Unassembled WGS sequence"/>
</dbReference>
<name>A0ABU5KAN8_9ACTN</name>
<dbReference type="Pfam" id="PF10081">
    <property type="entry name" value="Abhydrolase_9"/>
    <property type="match status" value="1"/>
</dbReference>
<feature type="domain" description="Alpha/beta-hydrolase N-terminal" evidence="4">
    <location>
        <begin position="47"/>
        <end position="261"/>
    </location>
</feature>
<keyword evidence="2" id="KW-1133">Transmembrane helix</keyword>
<comment type="caution">
    <text evidence="5">The sequence shown here is derived from an EMBL/GenBank/DDBJ whole genome shotgun (WGS) entry which is preliminary data.</text>
</comment>
<feature type="transmembrane region" description="Helical" evidence="2">
    <location>
        <begin position="178"/>
        <end position="198"/>
    </location>
</feature>
<evidence type="ECO:0000256" key="2">
    <source>
        <dbReference type="SAM" id="Phobius"/>
    </source>
</evidence>
<dbReference type="SUPFAM" id="SSF53474">
    <property type="entry name" value="alpha/beta-Hydrolases"/>
    <property type="match status" value="1"/>
</dbReference>
<dbReference type="RefSeq" id="WP_322424186.1">
    <property type="nucleotide sequence ID" value="NZ_JAXQPW010000002.1"/>
</dbReference>
<feature type="transmembrane region" description="Helical" evidence="2">
    <location>
        <begin position="103"/>
        <end position="120"/>
    </location>
</feature>
<keyword evidence="2" id="KW-0812">Transmembrane</keyword>
<dbReference type="InterPro" id="IPR029058">
    <property type="entry name" value="AB_hydrolase_fold"/>
</dbReference>
<feature type="region of interest" description="Disordered" evidence="1">
    <location>
        <begin position="1"/>
        <end position="22"/>
    </location>
</feature>
<dbReference type="InterPro" id="IPR027787">
    <property type="entry name" value="Alpha/beta-hydrolase_catalytic"/>
</dbReference>
<accession>A0ABU5KAN8</accession>
<dbReference type="InterPro" id="IPR027788">
    <property type="entry name" value="Alpha/beta-hydrolase_N_dom"/>
</dbReference>
<evidence type="ECO:0000313" key="6">
    <source>
        <dbReference type="Proteomes" id="UP001291999"/>
    </source>
</evidence>
<evidence type="ECO:0000259" key="4">
    <source>
        <dbReference type="Pfam" id="PF15420"/>
    </source>
</evidence>
<feature type="transmembrane region" description="Helical" evidence="2">
    <location>
        <begin position="140"/>
        <end position="166"/>
    </location>
</feature>
<sequence>MATATRPTSPDRGPADAAPAEPRWSRALRRPSLLGVVLAAWFVGQSMAPSLLARTWFFQGVLTGISLALGYAVGLGLTRLLAWIRVRFDWPWHPFDPARDRQVRVAVVALSVAYATWAAFDALAAHRWTWERLGYERSSYWLVFGGTLLLAAVVALALFAVGRLLTLLWRLTTRVGTWLLPAWIAAGLALVLVGWVVLASLNNLVLQRTLDGFNAAFALGDRDLGGAPERPTSRLRSGGPDSEVQWDEAGREGRRFLTRGPTTADLEELATGEVVEPVRVFVGRASADTVEERVDLAMEEMERFGGFEREALLVVIPTGTGWINEQLVQPLEYFHDGDVATVTVQYSHLPSPLAFLSESAAAGDTAVALVEAVEARLAALGDDRPRLFVAGESLGSFGGSQVFDSLADSRERVDGAVWVGPPETMRLRREAERVREPGSRQVAPVVGDGESYVFANRAADLEGRTAHTVFLQHGDDPIVWWDWDTLADEPDWLEEPLDPAVNPAIEWTPVTTFLQLAVDMAVSNDFDEDHGHKYGTQPLDAWYAVVRPPGWDRARVDQLRERLAPIDR</sequence>
<reference evidence="5 6" key="1">
    <citation type="submission" date="2023-11" db="EMBL/GenBank/DDBJ databases">
        <title>Novel species in genus Nocardioides.</title>
        <authorList>
            <person name="Zhou H."/>
        </authorList>
    </citation>
    <scope>NUCLEOTIDE SEQUENCE [LARGE SCALE GENOMIC DNA]</scope>
    <source>
        <strain evidence="5 6">S-58</strain>
    </source>
</reference>
<feature type="transmembrane region" description="Helical" evidence="2">
    <location>
        <begin position="58"/>
        <end position="82"/>
    </location>
</feature>
<evidence type="ECO:0000259" key="3">
    <source>
        <dbReference type="Pfam" id="PF10081"/>
    </source>
</evidence>
<keyword evidence="2" id="KW-0472">Membrane</keyword>
<keyword evidence="6" id="KW-1185">Reference proteome</keyword>
<feature type="transmembrane region" description="Helical" evidence="2">
    <location>
        <begin position="33"/>
        <end position="52"/>
    </location>
</feature>
<evidence type="ECO:0000256" key="1">
    <source>
        <dbReference type="SAM" id="MobiDB-lite"/>
    </source>
</evidence>
<gene>
    <name evidence="5" type="ORF">SFC79_09720</name>
</gene>
<proteinExistence type="predicted"/>
<dbReference type="Pfam" id="PF15420">
    <property type="entry name" value="Abhydrolase_9_N"/>
    <property type="match status" value="1"/>
</dbReference>
<organism evidence="5 6">
    <name type="scientific">Nocardioides renjunii</name>
    <dbReference type="NCBI Taxonomy" id="3095075"/>
    <lineage>
        <taxon>Bacteria</taxon>
        <taxon>Bacillati</taxon>
        <taxon>Actinomycetota</taxon>
        <taxon>Actinomycetes</taxon>
        <taxon>Propionibacteriales</taxon>
        <taxon>Nocardioidaceae</taxon>
        <taxon>Nocardioides</taxon>
    </lineage>
</organism>
<evidence type="ECO:0000313" key="5">
    <source>
        <dbReference type="EMBL" id="MDZ5662038.1"/>
    </source>
</evidence>
<protein>
    <submittedName>
        <fullName evidence="5">Alpha/beta-hydrolase family protein</fullName>
    </submittedName>
</protein>
<dbReference type="EMBL" id="JAXQPW010000002">
    <property type="protein sequence ID" value="MDZ5662038.1"/>
    <property type="molecule type" value="Genomic_DNA"/>
</dbReference>
<feature type="domain" description="Alpha/beta-hydrolase catalytic" evidence="3">
    <location>
        <begin position="278"/>
        <end position="559"/>
    </location>
</feature>